<dbReference type="EMBL" id="GBRH01243731">
    <property type="protein sequence ID" value="JAD54164.1"/>
    <property type="molecule type" value="Transcribed_RNA"/>
</dbReference>
<name>A0A0A9AR14_ARUDO</name>
<reference evidence="1" key="2">
    <citation type="journal article" date="2015" name="Data Brief">
        <title>Shoot transcriptome of the giant reed, Arundo donax.</title>
        <authorList>
            <person name="Barrero R.A."/>
            <person name="Guerrero F.D."/>
            <person name="Moolhuijzen P."/>
            <person name="Goolsby J.A."/>
            <person name="Tidwell J."/>
            <person name="Bellgard S.E."/>
            <person name="Bellgard M.I."/>
        </authorList>
    </citation>
    <scope>NUCLEOTIDE SEQUENCE</scope>
    <source>
        <tissue evidence="1">Shoot tissue taken approximately 20 cm above the soil surface</tissue>
    </source>
</reference>
<protein>
    <submittedName>
        <fullName evidence="1">Uncharacterized protein</fullName>
    </submittedName>
</protein>
<dbReference type="AlphaFoldDB" id="A0A0A9AR14"/>
<organism evidence="1">
    <name type="scientific">Arundo donax</name>
    <name type="common">Giant reed</name>
    <name type="synonym">Donax arundinaceus</name>
    <dbReference type="NCBI Taxonomy" id="35708"/>
    <lineage>
        <taxon>Eukaryota</taxon>
        <taxon>Viridiplantae</taxon>
        <taxon>Streptophyta</taxon>
        <taxon>Embryophyta</taxon>
        <taxon>Tracheophyta</taxon>
        <taxon>Spermatophyta</taxon>
        <taxon>Magnoliopsida</taxon>
        <taxon>Liliopsida</taxon>
        <taxon>Poales</taxon>
        <taxon>Poaceae</taxon>
        <taxon>PACMAD clade</taxon>
        <taxon>Arundinoideae</taxon>
        <taxon>Arundineae</taxon>
        <taxon>Arundo</taxon>
    </lineage>
</organism>
<accession>A0A0A9AR14</accession>
<proteinExistence type="predicted"/>
<sequence>MCLIPKTRISPKHQPLVTFHWKSLTRGQ</sequence>
<reference evidence="1" key="1">
    <citation type="submission" date="2014-09" db="EMBL/GenBank/DDBJ databases">
        <authorList>
            <person name="Magalhaes I.L.F."/>
            <person name="Oliveira U."/>
            <person name="Santos F.R."/>
            <person name="Vidigal T.H.D.A."/>
            <person name="Brescovit A.D."/>
            <person name="Santos A.J."/>
        </authorList>
    </citation>
    <scope>NUCLEOTIDE SEQUENCE</scope>
    <source>
        <tissue evidence="1">Shoot tissue taken approximately 20 cm above the soil surface</tissue>
    </source>
</reference>
<evidence type="ECO:0000313" key="1">
    <source>
        <dbReference type="EMBL" id="JAD54164.1"/>
    </source>
</evidence>